<dbReference type="GO" id="GO:0005829">
    <property type="term" value="C:cytosol"/>
    <property type="evidence" value="ECO:0007669"/>
    <property type="project" value="TreeGrafter"/>
</dbReference>
<feature type="short sequence motif" description="Q motif" evidence="6">
    <location>
        <begin position="1"/>
        <end position="29"/>
    </location>
</feature>
<gene>
    <name evidence="11" type="primary">rhlE</name>
    <name evidence="11" type="ORF">GCM10007028_33770</name>
</gene>
<evidence type="ECO:0000259" key="9">
    <source>
        <dbReference type="PROSITE" id="PS51194"/>
    </source>
</evidence>
<keyword evidence="4" id="KW-0067">ATP-binding</keyword>
<dbReference type="PROSITE" id="PS51192">
    <property type="entry name" value="HELICASE_ATP_BIND_1"/>
    <property type="match status" value="1"/>
</dbReference>
<dbReference type="Proteomes" id="UP000636004">
    <property type="component" value="Unassembled WGS sequence"/>
</dbReference>
<evidence type="ECO:0000256" key="6">
    <source>
        <dbReference type="PROSITE-ProRule" id="PRU00552"/>
    </source>
</evidence>
<comment type="similarity">
    <text evidence="5">Belongs to the DEAD box helicase family.</text>
</comment>
<dbReference type="Pfam" id="PF00270">
    <property type="entry name" value="DEAD"/>
    <property type="match status" value="1"/>
</dbReference>
<comment type="caution">
    <text evidence="11">The sequence shown here is derived from an EMBL/GenBank/DDBJ whole genome shotgun (WGS) entry which is preliminary data.</text>
</comment>
<evidence type="ECO:0000256" key="7">
    <source>
        <dbReference type="SAM" id="MobiDB-lite"/>
    </source>
</evidence>
<dbReference type="InterPro" id="IPR044742">
    <property type="entry name" value="DEAD/DEAH_RhlB"/>
</dbReference>
<dbReference type="PANTHER" id="PTHR47959">
    <property type="entry name" value="ATP-DEPENDENT RNA HELICASE RHLE-RELATED"/>
    <property type="match status" value="1"/>
</dbReference>
<evidence type="ECO:0000259" key="8">
    <source>
        <dbReference type="PROSITE" id="PS51192"/>
    </source>
</evidence>
<dbReference type="SMART" id="SM00487">
    <property type="entry name" value="DEXDc"/>
    <property type="match status" value="1"/>
</dbReference>
<sequence>MTFQDLNLNTPLYNALDDLGFTTPTPIQEQAFNVVASGRDVVGIAQTGTGKTFAYMLPILKNLKFSKQDNPRVLVLVPTRELVVQVVDEIEKLSKYINNRVLGVYGGTNINTQKQAIAQGIDILVATPGRLYDLALTRVLQLKSIQKLVIDEVDVMLDLGFRHQLINIFDILPERRQNIMFSATMTQDVDLLINDFFKKPERVSIAVSGTPLDNIKQIRYNVPNFYTKVNLLVQLLQDTDQYNKVLIFVAFKRMADRLFEKLDEYFKEELCVIHSNKTQNYRLRSIEQFRNGENRILIATDVMARGLDIDNVSHVINFDTPEYAENYMHRIGRTGRAEREGEALVFSTEKEQDAIENIESLMKMSIPVLEIPEDVEISTDLIEEERPQIRERNNPTKRKDEDAPGPAFHEKSEKNSKENLGGSYKFKIAAKYKKPKTRGDKNYNKRNKKK</sequence>
<evidence type="ECO:0000256" key="3">
    <source>
        <dbReference type="ARBA" id="ARBA00022806"/>
    </source>
</evidence>
<evidence type="ECO:0000256" key="2">
    <source>
        <dbReference type="ARBA" id="ARBA00022801"/>
    </source>
</evidence>
<keyword evidence="3 11" id="KW-0347">Helicase</keyword>
<feature type="domain" description="Helicase ATP-binding" evidence="8">
    <location>
        <begin position="32"/>
        <end position="203"/>
    </location>
</feature>
<dbReference type="GO" id="GO:0005524">
    <property type="term" value="F:ATP binding"/>
    <property type="evidence" value="ECO:0007669"/>
    <property type="project" value="UniProtKB-KW"/>
</dbReference>
<dbReference type="InterPro" id="IPR001650">
    <property type="entry name" value="Helicase_C-like"/>
</dbReference>
<reference evidence="11" key="1">
    <citation type="journal article" date="2014" name="Int. J. Syst. Evol. Microbiol.">
        <title>Complete genome sequence of Corynebacterium casei LMG S-19264T (=DSM 44701T), isolated from a smear-ripened cheese.</title>
        <authorList>
            <consortium name="US DOE Joint Genome Institute (JGI-PGF)"/>
            <person name="Walter F."/>
            <person name="Albersmeier A."/>
            <person name="Kalinowski J."/>
            <person name="Ruckert C."/>
        </authorList>
    </citation>
    <scope>NUCLEOTIDE SEQUENCE</scope>
    <source>
        <strain evidence="11">KCTC 12710</strain>
    </source>
</reference>
<dbReference type="CDD" id="cd18787">
    <property type="entry name" value="SF2_C_DEAD"/>
    <property type="match status" value="1"/>
</dbReference>
<name>A0A918RDD8_9FLAO</name>
<keyword evidence="2" id="KW-0378">Hydrolase</keyword>
<dbReference type="PROSITE" id="PS51194">
    <property type="entry name" value="HELICASE_CTER"/>
    <property type="match status" value="1"/>
</dbReference>
<feature type="compositionally biased region" description="Basic and acidic residues" evidence="7">
    <location>
        <begin position="384"/>
        <end position="417"/>
    </location>
</feature>
<keyword evidence="12" id="KW-1185">Reference proteome</keyword>
<keyword evidence="1" id="KW-0547">Nucleotide-binding</keyword>
<evidence type="ECO:0000256" key="4">
    <source>
        <dbReference type="ARBA" id="ARBA00022840"/>
    </source>
</evidence>
<feature type="region of interest" description="Disordered" evidence="7">
    <location>
        <begin position="379"/>
        <end position="450"/>
    </location>
</feature>
<dbReference type="PANTHER" id="PTHR47959:SF1">
    <property type="entry name" value="ATP-DEPENDENT RNA HELICASE DBPA"/>
    <property type="match status" value="1"/>
</dbReference>
<dbReference type="InterPro" id="IPR050079">
    <property type="entry name" value="DEAD_box_RNA_helicase"/>
</dbReference>
<dbReference type="Gene3D" id="3.40.50.300">
    <property type="entry name" value="P-loop containing nucleotide triphosphate hydrolases"/>
    <property type="match status" value="2"/>
</dbReference>
<dbReference type="InterPro" id="IPR014001">
    <property type="entry name" value="Helicase_ATP-bd"/>
</dbReference>
<dbReference type="SMART" id="SM00490">
    <property type="entry name" value="HELICc"/>
    <property type="match status" value="1"/>
</dbReference>
<protein>
    <submittedName>
        <fullName evidence="11">DEAD/DEAH box helicase</fullName>
    </submittedName>
</protein>
<evidence type="ECO:0000313" key="11">
    <source>
        <dbReference type="EMBL" id="GGZ92630.1"/>
    </source>
</evidence>
<evidence type="ECO:0000256" key="5">
    <source>
        <dbReference type="ARBA" id="ARBA00038437"/>
    </source>
</evidence>
<dbReference type="Pfam" id="PF00271">
    <property type="entry name" value="Helicase_C"/>
    <property type="match status" value="1"/>
</dbReference>
<organism evidence="11 12">
    <name type="scientific">Algibacter mikhailovii</name>
    <dbReference type="NCBI Taxonomy" id="425498"/>
    <lineage>
        <taxon>Bacteria</taxon>
        <taxon>Pseudomonadati</taxon>
        <taxon>Bacteroidota</taxon>
        <taxon>Flavobacteriia</taxon>
        <taxon>Flavobacteriales</taxon>
        <taxon>Flavobacteriaceae</taxon>
        <taxon>Algibacter</taxon>
    </lineage>
</organism>
<dbReference type="EMBL" id="BMWZ01000010">
    <property type="protein sequence ID" value="GGZ92630.1"/>
    <property type="molecule type" value="Genomic_DNA"/>
</dbReference>
<feature type="domain" description="Helicase C-terminal" evidence="9">
    <location>
        <begin position="231"/>
        <end position="377"/>
    </location>
</feature>
<dbReference type="SUPFAM" id="SSF52540">
    <property type="entry name" value="P-loop containing nucleoside triphosphate hydrolases"/>
    <property type="match status" value="1"/>
</dbReference>
<dbReference type="GO" id="GO:0003724">
    <property type="term" value="F:RNA helicase activity"/>
    <property type="evidence" value="ECO:0007669"/>
    <property type="project" value="InterPro"/>
</dbReference>
<evidence type="ECO:0000259" key="10">
    <source>
        <dbReference type="PROSITE" id="PS51195"/>
    </source>
</evidence>
<proteinExistence type="inferred from homology"/>
<dbReference type="PROSITE" id="PS51195">
    <property type="entry name" value="Q_MOTIF"/>
    <property type="match status" value="1"/>
</dbReference>
<dbReference type="GO" id="GO:0003676">
    <property type="term" value="F:nucleic acid binding"/>
    <property type="evidence" value="ECO:0007669"/>
    <property type="project" value="InterPro"/>
</dbReference>
<dbReference type="CDD" id="cd00268">
    <property type="entry name" value="DEADc"/>
    <property type="match status" value="1"/>
</dbReference>
<feature type="domain" description="DEAD-box RNA helicase Q" evidence="10">
    <location>
        <begin position="1"/>
        <end position="29"/>
    </location>
</feature>
<dbReference type="InterPro" id="IPR011545">
    <property type="entry name" value="DEAD/DEAH_box_helicase_dom"/>
</dbReference>
<dbReference type="InterPro" id="IPR014014">
    <property type="entry name" value="RNA_helicase_DEAD_Q_motif"/>
</dbReference>
<dbReference type="InterPro" id="IPR027417">
    <property type="entry name" value="P-loop_NTPase"/>
</dbReference>
<accession>A0A918RDD8</accession>
<dbReference type="AlphaFoldDB" id="A0A918RDD8"/>
<dbReference type="GO" id="GO:0016787">
    <property type="term" value="F:hydrolase activity"/>
    <property type="evidence" value="ECO:0007669"/>
    <property type="project" value="UniProtKB-KW"/>
</dbReference>
<evidence type="ECO:0000256" key="1">
    <source>
        <dbReference type="ARBA" id="ARBA00022741"/>
    </source>
</evidence>
<reference evidence="11" key="2">
    <citation type="submission" date="2020-09" db="EMBL/GenBank/DDBJ databases">
        <authorList>
            <person name="Sun Q."/>
            <person name="Kim S."/>
        </authorList>
    </citation>
    <scope>NUCLEOTIDE SEQUENCE</scope>
    <source>
        <strain evidence="11">KCTC 12710</strain>
    </source>
</reference>
<dbReference type="RefSeq" id="WP_189362618.1">
    <property type="nucleotide sequence ID" value="NZ_BMWZ01000010.1"/>
</dbReference>
<evidence type="ECO:0000313" key="12">
    <source>
        <dbReference type="Proteomes" id="UP000636004"/>
    </source>
</evidence>